<feature type="domain" description="Aminotransferase class I/classII large" evidence="7">
    <location>
        <begin position="29"/>
        <end position="376"/>
    </location>
</feature>
<comment type="similarity">
    <text evidence="3">Belongs to the class-II pyridoxal-phosphate-dependent aminotransferase family. BioF subfamily.</text>
</comment>
<dbReference type="RefSeq" id="WP_186990902.1">
    <property type="nucleotide sequence ID" value="NZ_CP052909.1"/>
</dbReference>
<dbReference type="Gene3D" id="3.40.640.10">
    <property type="entry name" value="Type I PLP-dependent aspartate aminotransferase-like (Major domain)"/>
    <property type="match status" value="1"/>
</dbReference>
<keyword evidence="4" id="KW-0808">Transferase</keyword>
<evidence type="ECO:0000256" key="4">
    <source>
        <dbReference type="ARBA" id="ARBA00022679"/>
    </source>
</evidence>
<dbReference type="PROSITE" id="PS00599">
    <property type="entry name" value="AA_TRANSFER_CLASS_2"/>
    <property type="match status" value="1"/>
</dbReference>
<organism evidence="8 9">
    <name type="scientific">Constantimarinum furrinae</name>
    <dbReference type="NCBI Taxonomy" id="2562285"/>
    <lineage>
        <taxon>Bacteria</taxon>
        <taxon>Pseudomonadati</taxon>
        <taxon>Bacteroidota</taxon>
        <taxon>Flavobacteriia</taxon>
        <taxon>Flavobacteriales</taxon>
        <taxon>Flavobacteriaceae</taxon>
        <taxon>Altibacter/Constantimarinum group</taxon>
        <taxon>Constantimarinum</taxon>
    </lineage>
</organism>
<dbReference type="EMBL" id="CP052909">
    <property type="protein sequence ID" value="QNJ97278.1"/>
    <property type="molecule type" value="Genomic_DNA"/>
</dbReference>
<reference evidence="8 9" key="1">
    <citation type="submission" date="2020-04" db="EMBL/GenBank/DDBJ databases">
        <title>Genome sequence of Altibacter aquimarinus strain ALE3EI.</title>
        <authorList>
            <person name="Oh H.-M."/>
            <person name="Jang D."/>
        </authorList>
    </citation>
    <scope>NUCLEOTIDE SEQUENCE [LARGE SCALE GENOMIC DNA]</scope>
    <source>
        <strain evidence="8 9">ALE3EI</strain>
    </source>
</reference>
<dbReference type="InterPro" id="IPR015424">
    <property type="entry name" value="PyrdxlP-dep_Trfase"/>
</dbReference>
<dbReference type="Pfam" id="PF00155">
    <property type="entry name" value="Aminotran_1_2"/>
    <property type="match status" value="1"/>
</dbReference>
<dbReference type="SUPFAM" id="SSF53383">
    <property type="entry name" value="PLP-dependent transferases"/>
    <property type="match status" value="1"/>
</dbReference>
<sequence>MDDFPKNLQIKLDSRTKDYSMRRLGTSTQLIDFSSNDYLGFSTSEEIYSRALQILKENALQYNGASGSRLLTGNHKVFTMAENYLANVNNADAALIFNSGFDANLGLLSSVPQRGDLILYDEFCHASIRDGIRMSNAKALKFEHNNLEHLTTIAERERASHNEIYVVTESVFSMDGDTPHLKAMTALCTRFKLRLIVDEAHALGVVGTGKGLIYEQGLEKHIFARVFTFGKALGCHGAAILGSHTLIEYLVNFSRSFIYTTALPPHAVASILAAYEQLSSAEGIKRVKALKNNIEMFRSSVGNNQLSERFLTSDSAIHSCIIPTNEVVKAVSEKLKTKGYDVRPILSPTVPMGQERLRICVHSYNTEAQINSLCNILKDELNEIAL</sequence>
<evidence type="ECO:0000313" key="9">
    <source>
        <dbReference type="Proteomes" id="UP000515514"/>
    </source>
</evidence>
<comment type="cofactor">
    <cofactor evidence="1 6">
        <name>pyridoxal 5'-phosphate</name>
        <dbReference type="ChEBI" id="CHEBI:597326"/>
    </cofactor>
</comment>
<dbReference type="AlphaFoldDB" id="A0A7G8PSG2"/>
<dbReference type="PANTHER" id="PTHR13693:SF77">
    <property type="entry name" value="8-AMINO-7-OXONONANOATE SYNTHASE"/>
    <property type="match status" value="1"/>
</dbReference>
<dbReference type="GO" id="GO:0030170">
    <property type="term" value="F:pyridoxal phosphate binding"/>
    <property type="evidence" value="ECO:0007669"/>
    <property type="project" value="InterPro"/>
</dbReference>
<keyword evidence="5 6" id="KW-0663">Pyridoxal phosphate</keyword>
<evidence type="ECO:0000256" key="2">
    <source>
        <dbReference type="ARBA" id="ARBA00005189"/>
    </source>
</evidence>
<proteinExistence type="inferred from homology"/>
<dbReference type="Gene3D" id="3.90.1150.10">
    <property type="entry name" value="Aspartate Aminotransferase, domain 1"/>
    <property type="match status" value="1"/>
</dbReference>
<comment type="pathway">
    <text evidence="2">Lipid metabolism.</text>
</comment>
<keyword evidence="9" id="KW-1185">Reference proteome</keyword>
<dbReference type="InterPro" id="IPR015421">
    <property type="entry name" value="PyrdxlP-dep_Trfase_major"/>
</dbReference>
<evidence type="ECO:0000259" key="7">
    <source>
        <dbReference type="Pfam" id="PF00155"/>
    </source>
</evidence>
<accession>A0A7G8PSG2</accession>
<dbReference type="InterPro" id="IPR015422">
    <property type="entry name" value="PyrdxlP-dep_Trfase_small"/>
</dbReference>
<dbReference type="InterPro" id="IPR004839">
    <property type="entry name" value="Aminotransferase_I/II_large"/>
</dbReference>
<evidence type="ECO:0000256" key="3">
    <source>
        <dbReference type="ARBA" id="ARBA00010008"/>
    </source>
</evidence>
<evidence type="ECO:0000256" key="1">
    <source>
        <dbReference type="ARBA" id="ARBA00001933"/>
    </source>
</evidence>
<dbReference type="GO" id="GO:0016740">
    <property type="term" value="F:transferase activity"/>
    <property type="evidence" value="ECO:0007669"/>
    <property type="project" value="UniProtKB-KW"/>
</dbReference>
<evidence type="ECO:0000256" key="5">
    <source>
        <dbReference type="ARBA" id="ARBA00022898"/>
    </source>
</evidence>
<gene>
    <name evidence="8" type="ORF">ALE3EI_0701</name>
</gene>
<dbReference type="GO" id="GO:0009102">
    <property type="term" value="P:biotin biosynthetic process"/>
    <property type="evidence" value="ECO:0007669"/>
    <property type="project" value="TreeGrafter"/>
</dbReference>
<evidence type="ECO:0000313" key="8">
    <source>
        <dbReference type="EMBL" id="QNJ97278.1"/>
    </source>
</evidence>
<dbReference type="InterPro" id="IPR050087">
    <property type="entry name" value="AON_synthase_class-II"/>
</dbReference>
<evidence type="ECO:0000256" key="6">
    <source>
        <dbReference type="RuleBase" id="RU003693"/>
    </source>
</evidence>
<dbReference type="InterPro" id="IPR001917">
    <property type="entry name" value="Aminotrans_II_pyridoxalP_BS"/>
</dbReference>
<dbReference type="Proteomes" id="UP000515514">
    <property type="component" value="Chromosome"/>
</dbReference>
<dbReference type="KEGG" id="alti:ALE3EI_0701"/>
<name>A0A7G8PSG2_9FLAO</name>
<protein>
    <submittedName>
        <fullName evidence="8">8-amino-7-oxononanoate synthase</fullName>
    </submittedName>
</protein>
<dbReference type="PANTHER" id="PTHR13693">
    <property type="entry name" value="CLASS II AMINOTRANSFERASE/8-AMINO-7-OXONONANOATE SYNTHASE"/>
    <property type="match status" value="1"/>
</dbReference>